<proteinExistence type="predicted"/>
<organism evidence="1 2">
    <name type="scientific">Cnuibacter physcomitrellae</name>
    <dbReference type="NCBI Taxonomy" id="1619308"/>
    <lineage>
        <taxon>Bacteria</taxon>
        <taxon>Bacillati</taxon>
        <taxon>Actinomycetota</taxon>
        <taxon>Actinomycetes</taxon>
        <taxon>Micrococcales</taxon>
        <taxon>Microbacteriaceae</taxon>
        <taxon>Cnuibacter</taxon>
    </lineage>
</organism>
<reference evidence="1 2" key="1">
    <citation type="submission" date="2017-04" db="EMBL/GenBank/DDBJ databases">
        <authorList>
            <person name="Afonso C.L."/>
            <person name="Miller P.J."/>
            <person name="Scott M.A."/>
            <person name="Spackman E."/>
            <person name="Goraichik I."/>
            <person name="Dimitrov K.M."/>
            <person name="Suarez D.L."/>
            <person name="Swayne D.E."/>
        </authorList>
    </citation>
    <scope>NUCLEOTIDE SEQUENCE [LARGE SCALE GENOMIC DNA]</scope>
    <source>
        <strain evidence="2">XA(T)</strain>
    </source>
</reference>
<accession>A0A1X9LIX6</accession>
<dbReference type="EMBL" id="CP020715">
    <property type="protein sequence ID" value="ARJ04258.1"/>
    <property type="molecule type" value="Genomic_DNA"/>
</dbReference>
<dbReference type="STRING" id="1619308.B5808_02710"/>
<name>A0A1X9LIX6_9MICO</name>
<evidence type="ECO:0000313" key="2">
    <source>
        <dbReference type="Proteomes" id="UP000192775"/>
    </source>
</evidence>
<dbReference type="RefSeq" id="WP_085018199.1">
    <property type="nucleotide sequence ID" value="NZ_BMHD01000001.1"/>
</dbReference>
<evidence type="ECO:0000313" key="1">
    <source>
        <dbReference type="EMBL" id="ARJ04258.1"/>
    </source>
</evidence>
<keyword evidence="2" id="KW-1185">Reference proteome</keyword>
<dbReference type="KEGG" id="cphy:B5808_02710"/>
<gene>
    <name evidence="1" type="ORF">B5808_02710</name>
</gene>
<dbReference type="AlphaFoldDB" id="A0A1X9LIX6"/>
<dbReference type="Proteomes" id="UP000192775">
    <property type="component" value="Chromosome"/>
</dbReference>
<sequence>MAESLESAQQRVLSLNGPDVPFEFSPTATGVVGRWKYADVKWAAFTGAGLIDASYVLTVTLDPAEGTWEFDEQDSQSGVKVSGGAGGFSISGGTSTFRGHQTRTTRTWGAGTAASTTDRQGEHLGNTYGYTFSTSEIKDAAIAALEVAGYSKKKGFFGRLFS</sequence>
<protein>
    <submittedName>
        <fullName evidence="1">Uncharacterized protein</fullName>
    </submittedName>
</protein>